<reference evidence="2 3" key="1">
    <citation type="submission" date="2008-12" db="EMBL/GenBank/DDBJ databases">
        <authorList>
            <person name="Fulton L."/>
            <person name="Clifton S."/>
            <person name="Fulton B."/>
            <person name="Xu J."/>
            <person name="Minx P."/>
            <person name="Pepin K.H."/>
            <person name="Johnson M."/>
            <person name="Bhonagiri V."/>
            <person name="Nash W.E."/>
            <person name="Mardis E.R."/>
            <person name="Wilson R.K."/>
        </authorList>
    </citation>
    <scope>NUCLEOTIDE SEQUENCE [LARGE SCALE GENOMIC DNA]</scope>
    <source>
        <strain evidence="2 3">DSM 12042</strain>
    </source>
</reference>
<dbReference type="OrthoDB" id="1652086at2"/>
<dbReference type="InterPro" id="IPR008964">
    <property type="entry name" value="Invasin/intimin_cell_adhesion"/>
</dbReference>
<comment type="caution">
    <text evidence="2">The sequence shown here is derived from an EMBL/GenBank/DDBJ whole genome shotgun (WGS) entry which is preliminary data.</text>
</comment>
<name>B9Y7W1_9FIRM</name>
<feature type="domain" description="BIG2" evidence="1">
    <location>
        <begin position="561"/>
        <end position="633"/>
    </location>
</feature>
<dbReference type="eggNOG" id="ENOG502ZZAB">
    <property type="taxonomic scope" value="Bacteria"/>
</dbReference>
<evidence type="ECO:0000259" key="1">
    <source>
        <dbReference type="Pfam" id="PF02368"/>
    </source>
</evidence>
<dbReference type="SUPFAM" id="SSF49373">
    <property type="entry name" value="Invasin/intimin cell-adhesion fragments"/>
    <property type="match status" value="1"/>
</dbReference>
<dbReference type="Proteomes" id="UP000005950">
    <property type="component" value="Unassembled WGS sequence"/>
</dbReference>
<dbReference type="HOGENOM" id="CLU_426280_0_0_9"/>
<dbReference type="Pfam" id="PF02368">
    <property type="entry name" value="Big_2"/>
    <property type="match status" value="1"/>
</dbReference>
<accession>B9Y7W1</accession>
<proteinExistence type="predicted"/>
<dbReference type="InterPro" id="IPR003343">
    <property type="entry name" value="Big_2"/>
</dbReference>
<dbReference type="RefSeq" id="WP_006059096.1">
    <property type="nucleotide sequence ID" value="NZ_GG657556.1"/>
</dbReference>
<evidence type="ECO:0000313" key="3">
    <source>
        <dbReference type="Proteomes" id="UP000005950"/>
    </source>
</evidence>
<gene>
    <name evidence="2" type="ORF">HOLDEFILI_01906</name>
</gene>
<dbReference type="AlphaFoldDB" id="B9Y7W1"/>
<organism evidence="2 3">
    <name type="scientific">Holdemania filiformis DSM 12042</name>
    <dbReference type="NCBI Taxonomy" id="545696"/>
    <lineage>
        <taxon>Bacteria</taxon>
        <taxon>Bacillati</taxon>
        <taxon>Bacillota</taxon>
        <taxon>Erysipelotrichia</taxon>
        <taxon>Erysipelotrichales</taxon>
        <taxon>Erysipelotrichaceae</taxon>
        <taxon>Holdemania</taxon>
    </lineage>
</organism>
<protein>
    <submittedName>
        <fullName evidence="2">Bacterial group 2 Ig-like protein</fullName>
    </submittedName>
</protein>
<dbReference type="Gene3D" id="2.60.40.1080">
    <property type="match status" value="1"/>
</dbReference>
<sequence length="642" mass="69621">MRGRWRSLAAAGLTVLMMADGCMPQPSGVLRCDWAKMLAETLFFDTSAAGLAALKDWGVEVEADRQRISRTAACINLLQAYDGEAQSLDRCQTLGFLTKLDGWLTAEEAASSLAALTRSLNEIEDQERFEWEKAGLWGGEARPDETGRIALEPTQSGQVGQWFTDPDKNEVYVTDSLVETEDQILAEVHLEDPQTWLAETQFNLSFDADWSQAEILPYAQDSTGLLPVAMNLSEAAQPRFALMKQQFEVGGTQVSWSVAASGIHVHAAKKMTNGATLQMDYDLTGVHPVIAWNGLGKEGRLQLDFTMSESAGLTRGVSNTLTSDFSGLDPHDLLSSLTASFTNARKEADTVIPIAKIKLPVPQFPIVDLLLTLQLHCYAGGKIELLLSQEGSIGMEIRNGVPRLIHQLEHRHDFIFQGSSKMTAAVEASARAAGISLMDLLLQTGLRGVMRTTAWIGENGGLEPSEAGELPLENQPVHANLQFCSDLNVHGILELEINSSDSLAGRLGMGRTFSILNENNATLNPHGRTHLENGIFVDHCTRGQHSASTPTPAPIIKTDRIELAEVQLILSPGQSGQIVIRGLPEGVAASDLIYSIAQPDIATVVQTGRVRAVKAGDTIVTITEPTETYKTSCHIHVRTEAA</sequence>
<evidence type="ECO:0000313" key="2">
    <source>
        <dbReference type="EMBL" id="EEF67929.1"/>
    </source>
</evidence>
<reference evidence="2 3" key="2">
    <citation type="submission" date="2009-02" db="EMBL/GenBank/DDBJ databases">
        <title>Draft genome sequence of Holdemania filiformis DSM 12042.</title>
        <authorList>
            <person name="Sudarsanam P."/>
            <person name="Ley R."/>
            <person name="Guruge J."/>
            <person name="Turnbaugh P.J."/>
            <person name="Mahowald M."/>
            <person name="Liep D."/>
            <person name="Gordon J."/>
        </authorList>
    </citation>
    <scope>NUCLEOTIDE SEQUENCE [LARGE SCALE GENOMIC DNA]</scope>
    <source>
        <strain evidence="2 3">DSM 12042</strain>
    </source>
</reference>
<dbReference type="STRING" id="545696.HOLDEFILI_01906"/>
<dbReference type="EMBL" id="ACCF01000107">
    <property type="protein sequence ID" value="EEF67929.1"/>
    <property type="molecule type" value="Genomic_DNA"/>
</dbReference>